<dbReference type="Gene3D" id="3.40.50.720">
    <property type="entry name" value="NAD(P)-binding Rossmann-like Domain"/>
    <property type="match status" value="1"/>
</dbReference>
<dbReference type="InterPro" id="IPR036291">
    <property type="entry name" value="NAD(P)-bd_dom_sf"/>
</dbReference>
<evidence type="ECO:0000259" key="2">
    <source>
        <dbReference type="Pfam" id="PF03807"/>
    </source>
</evidence>
<gene>
    <name evidence="3" type="ORF">N1027_05850</name>
</gene>
<evidence type="ECO:0000256" key="1">
    <source>
        <dbReference type="ARBA" id="ARBA00023002"/>
    </source>
</evidence>
<name>A0ABT2GN52_9MICO</name>
<dbReference type="PANTHER" id="PTHR14239">
    <property type="entry name" value="DUDULIN-RELATED"/>
    <property type="match status" value="1"/>
</dbReference>
<keyword evidence="1" id="KW-0560">Oxidoreductase</keyword>
<dbReference type="InterPro" id="IPR028939">
    <property type="entry name" value="P5C_Rdtase_cat_N"/>
</dbReference>
<organism evidence="3 4">
    <name type="scientific">Herbiconiux aconitum</name>
    <dbReference type="NCBI Taxonomy" id="2970913"/>
    <lineage>
        <taxon>Bacteria</taxon>
        <taxon>Bacillati</taxon>
        <taxon>Actinomycetota</taxon>
        <taxon>Actinomycetes</taxon>
        <taxon>Micrococcales</taxon>
        <taxon>Microbacteriaceae</taxon>
        <taxon>Herbiconiux</taxon>
    </lineage>
</organism>
<dbReference type="InterPro" id="IPR051267">
    <property type="entry name" value="STEAP_metalloreductase"/>
</dbReference>
<evidence type="ECO:0000313" key="3">
    <source>
        <dbReference type="EMBL" id="MCS5717658.1"/>
    </source>
</evidence>
<dbReference type="EMBL" id="JANLCM010000001">
    <property type="protein sequence ID" value="MCS5717658.1"/>
    <property type="molecule type" value="Genomic_DNA"/>
</dbReference>
<accession>A0ABT2GN52</accession>
<keyword evidence="4" id="KW-1185">Reference proteome</keyword>
<dbReference type="Pfam" id="PF03807">
    <property type="entry name" value="F420_oxidored"/>
    <property type="match status" value="1"/>
</dbReference>
<evidence type="ECO:0000313" key="4">
    <source>
        <dbReference type="Proteomes" id="UP001165584"/>
    </source>
</evidence>
<sequence>MHIAVLGTGHMATTLADGFLAAGHTVTFGSRDPVAHGDLAAPVTATKEAIRGADLVVNALQAAFSLETLTPLASELAGAVLLDIGNAVTPEFALMYPNDSLGARLQAALPETRVVKSLNTLPGTLAIAPKTVAEPTSVFLSGDDADAKALVSGLLADLGWPATQQIDLGGIESARGAEHYFLLFVAMMQAFRGQAFNIRVVH</sequence>
<reference evidence="3" key="1">
    <citation type="submission" date="2022-08" db="EMBL/GenBank/DDBJ databases">
        <authorList>
            <person name="Deng Y."/>
            <person name="Han X.-F."/>
            <person name="Zhang Y.-Q."/>
        </authorList>
    </citation>
    <scope>NUCLEOTIDE SEQUENCE</scope>
    <source>
        <strain evidence="3">CPCC 205763</strain>
    </source>
</reference>
<dbReference type="SUPFAM" id="SSF51735">
    <property type="entry name" value="NAD(P)-binding Rossmann-fold domains"/>
    <property type="match status" value="1"/>
</dbReference>
<comment type="caution">
    <text evidence="3">The sequence shown here is derived from an EMBL/GenBank/DDBJ whole genome shotgun (WGS) entry which is preliminary data.</text>
</comment>
<proteinExistence type="predicted"/>
<feature type="domain" description="Pyrroline-5-carboxylate reductase catalytic N-terminal" evidence="2">
    <location>
        <begin position="3"/>
        <end position="86"/>
    </location>
</feature>
<dbReference type="RefSeq" id="WP_259506089.1">
    <property type="nucleotide sequence ID" value="NZ_JANLCM010000001.1"/>
</dbReference>
<protein>
    <submittedName>
        <fullName evidence="3">NAD(P)-binding domain-containing protein</fullName>
    </submittedName>
</protein>
<dbReference type="Proteomes" id="UP001165584">
    <property type="component" value="Unassembled WGS sequence"/>
</dbReference>